<feature type="region of interest" description="Disordered" evidence="1">
    <location>
        <begin position="1"/>
        <end position="93"/>
    </location>
</feature>
<evidence type="ECO:0000313" key="2">
    <source>
        <dbReference type="EMBL" id="KAL0958190.1"/>
    </source>
</evidence>
<name>A0ABR3JQT3_9AGAR</name>
<proteinExistence type="predicted"/>
<evidence type="ECO:0000256" key="1">
    <source>
        <dbReference type="SAM" id="MobiDB-lite"/>
    </source>
</evidence>
<evidence type="ECO:0000313" key="3">
    <source>
        <dbReference type="Proteomes" id="UP001556367"/>
    </source>
</evidence>
<gene>
    <name evidence="2" type="ORF">HGRIS_000353</name>
</gene>
<accession>A0ABR3JQT3</accession>
<comment type="caution">
    <text evidence="2">The sequence shown here is derived from an EMBL/GenBank/DDBJ whole genome shotgun (WGS) entry which is preliminary data.</text>
</comment>
<organism evidence="2 3">
    <name type="scientific">Hohenbuehelia grisea</name>
    <dbReference type="NCBI Taxonomy" id="104357"/>
    <lineage>
        <taxon>Eukaryota</taxon>
        <taxon>Fungi</taxon>
        <taxon>Dikarya</taxon>
        <taxon>Basidiomycota</taxon>
        <taxon>Agaricomycotina</taxon>
        <taxon>Agaricomycetes</taxon>
        <taxon>Agaricomycetidae</taxon>
        <taxon>Agaricales</taxon>
        <taxon>Pleurotineae</taxon>
        <taxon>Pleurotaceae</taxon>
        <taxon>Hohenbuehelia</taxon>
    </lineage>
</organism>
<dbReference type="EMBL" id="JASNQZ010000004">
    <property type="protein sequence ID" value="KAL0958190.1"/>
    <property type="molecule type" value="Genomic_DNA"/>
</dbReference>
<keyword evidence="3" id="KW-1185">Reference proteome</keyword>
<dbReference type="Proteomes" id="UP001556367">
    <property type="component" value="Unassembled WGS sequence"/>
</dbReference>
<protein>
    <submittedName>
        <fullName evidence="2">Uncharacterized protein</fullName>
    </submittedName>
</protein>
<reference evidence="3" key="1">
    <citation type="submission" date="2024-06" db="EMBL/GenBank/DDBJ databases">
        <title>Multi-omics analyses provide insights into the biosynthesis of the anticancer antibiotic pleurotin in Hohenbuehelia grisea.</title>
        <authorList>
            <person name="Weaver J.A."/>
            <person name="Alberti F."/>
        </authorList>
    </citation>
    <scope>NUCLEOTIDE SEQUENCE [LARGE SCALE GENOMIC DNA]</scope>
    <source>
        <strain evidence="3">T-177</strain>
    </source>
</reference>
<sequence length="162" mass="17579">MPVRREPPDTDPPIVPPLVSRASDQARLQESKKSPASRRLRFGLKPTKRDAKLPAAVEPNALPKAHEKGDDDEDAQFHGGPMPGRYRDGGMHWQTGGIPPFGFGLDVRAYVALPGERRAGHAARKGGPSRNITDNVAWNSTSMGGAANHTHQGAQSKGMWYQ</sequence>